<evidence type="ECO:0000259" key="2">
    <source>
        <dbReference type="Pfam" id="PF13843"/>
    </source>
</evidence>
<keyword evidence="1" id="KW-0472">Membrane</keyword>
<dbReference type="PANTHER" id="PTHR46599:SF6">
    <property type="entry name" value="DUAL SPECIFICITY PHOSPHATASE 26"/>
    <property type="match status" value="1"/>
</dbReference>
<feature type="domain" description="PiggyBac transposable element-derived protein" evidence="2">
    <location>
        <begin position="9"/>
        <end position="149"/>
    </location>
</feature>
<keyword evidence="1" id="KW-0812">Transmembrane</keyword>
<comment type="caution">
    <text evidence="3">The sequence shown here is derived from an EMBL/GenBank/DDBJ whole genome shotgun (WGS) entry which is preliminary data.</text>
</comment>
<dbReference type="InterPro" id="IPR029526">
    <property type="entry name" value="PGBD"/>
</dbReference>
<dbReference type="Proteomes" id="UP001162156">
    <property type="component" value="Unassembled WGS sequence"/>
</dbReference>
<protein>
    <recommendedName>
        <fullName evidence="2">PiggyBac transposable element-derived protein domain-containing protein</fullName>
    </recommendedName>
</protein>
<evidence type="ECO:0000313" key="3">
    <source>
        <dbReference type="EMBL" id="KAJ8941259.1"/>
    </source>
</evidence>
<organism evidence="3 4">
    <name type="scientific">Rhamnusium bicolor</name>
    <dbReference type="NCBI Taxonomy" id="1586634"/>
    <lineage>
        <taxon>Eukaryota</taxon>
        <taxon>Metazoa</taxon>
        <taxon>Ecdysozoa</taxon>
        <taxon>Arthropoda</taxon>
        <taxon>Hexapoda</taxon>
        <taxon>Insecta</taxon>
        <taxon>Pterygota</taxon>
        <taxon>Neoptera</taxon>
        <taxon>Endopterygota</taxon>
        <taxon>Coleoptera</taxon>
        <taxon>Polyphaga</taxon>
        <taxon>Cucujiformia</taxon>
        <taxon>Chrysomeloidea</taxon>
        <taxon>Cerambycidae</taxon>
        <taxon>Lepturinae</taxon>
        <taxon>Rhagiini</taxon>
        <taxon>Rhamnusium</taxon>
    </lineage>
</organism>
<keyword evidence="4" id="KW-1185">Reference proteome</keyword>
<name>A0AAV8XRL2_9CUCU</name>
<keyword evidence="1" id="KW-1133">Transmembrane helix</keyword>
<accession>A0AAV8XRL2</accession>
<proteinExistence type="predicted"/>
<gene>
    <name evidence="3" type="ORF">NQ314_010457</name>
</gene>
<evidence type="ECO:0000256" key="1">
    <source>
        <dbReference type="SAM" id="Phobius"/>
    </source>
</evidence>
<dbReference type="PANTHER" id="PTHR46599">
    <property type="entry name" value="PIGGYBAC TRANSPOSABLE ELEMENT-DERIVED PROTEIN 4"/>
    <property type="match status" value="1"/>
</dbReference>
<dbReference type="EMBL" id="JANEYF010002889">
    <property type="protein sequence ID" value="KAJ8941259.1"/>
    <property type="molecule type" value="Genomic_DNA"/>
</dbReference>
<evidence type="ECO:0000313" key="4">
    <source>
        <dbReference type="Proteomes" id="UP001162156"/>
    </source>
</evidence>
<reference evidence="3" key="1">
    <citation type="journal article" date="2023" name="Insect Mol. Biol.">
        <title>Genome sequencing provides insights into the evolution of gene families encoding plant cell wall-degrading enzymes in longhorned beetles.</title>
        <authorList>
            <person name="Shin N.R."/>
            <person name="Okamura Y."/>
            <person name="Kirsch R."/>
            <person name="Pauchet Y."/>
        </authorList>
    </citation>
    <scope>NUCLEOTIDE SEQUENCE</scope>
    <source>
        <strain evidence="3">RBIC_L_NR</strain>
    </source>
</reference>
<dbReference type="AlphaFoldDB" id="A0AAV8XRL2"/>
<dbReference type="Pfam" id="PF13843">
    <property type="entry name" value="DDE_Tnp_1_7"/>
    <property type="match status" value="1"/>
</dbReference>
<feature type="transmembrane region" description="Helical" evidence="1">
    <location>
        <begin position="262"/>
        <end position="280"/>
    </location>
</feature>
<sequence>MKEIVLLLTNEKGTSNYNESWKNVSIVELDAAIGLCLLAGVFHSRNQDLRELWDEEVRMARFRATMRINRFEEILQCMRFDDEATREERRATDKLALISQYFNLFVDNCKKNYIPDINIIVDKQLYPWRGRAKHVKTYIPSKPDKYDYELAQSLLSKHTTIIGTVRKSKPFLPKEMLPDKKREELSTIFGYNDKVAICSYLPKKNRAVILMSTMHQDGIVSHMDQKKSEIILEYNRTKGGVDNLNKLVRTYSSKRKTKRWKMVVFFNTLGIGALVIWLLIHPDWNKGKKHRRRLFLREIAYQLTEKQVNLRSNKPNLHKGIRRVIASCGYGITRGENNN</sequence>